<keyword evidence="5 10" id="KW-0276">Fatty acid metabolism</keyword>
<dbReference type="OrthoDB" id="434092at2759"/>
<evidence type="ECO:0000256" key="8">
    <source>
        <dbReference type="ARBA" id="ARBA00023136"/>
    </source>
</evidence>
<dbReference type="Proteomes" id="UP000494165">
    <property type="component" value="Unassembled WGS sequence"/>
</dbReference>
<dbReference type="EC" id="2.3.1.199" evidence="10"/>
<keyword evidence="12" id="KW-1185">Reference proteome</keyword>
<keyword evidence="3 10" id="KW-0808">Transferase</keyword>
<dbReference type="GO" id="GO:0019367">
    <property type="term" value="P:fatty acid elongation, saturated fatty acid"/>
    <property type="evidence" value="ECO:0007669"/>
    <property type="project" value="TreeGrafter"/>
</dbReference>
<proteinExistence type="inferred from homology"/>
<evidence type="ECO:0000256" key="1">
    <source>
        <dbReference type="ARBA" id="ARBA00004141"/>
    </source>
</evidence>
<comment type="caution">
    <text evidence="11">The sequence shown here is derived from an EMBL/GenBank/DDBJ whole genome shotgun (WGS) entry which is preliminary data.</text>
</comment>
<feature type="transmembrane region" description="Helical" evidence="10">
    <location>
        <begin position="110"/>
        <end position="133"/>
    </location>
</feature>
<feature type="transmembrane region" description="Helical" evidence="10">
    <location>
        <begin position="67"/>
        <end position="90"/>
    </location>
</feature>
<dbReference type="PANTHER" id="PTHR11157">
    <property type="entry name" value="FATTY ACID ACYL TRANSFERASE-RELATED"/>
    <property type="match status" value="1"/>
</dbReference>
<feature type="transmembrane region" description="Helical" evidence="10">
    <location>
        <begin position="26"/>
        <end position="47"/>
    </location>
</feature>
<dbReference type="GO" id="GO:0005789">
    <property type="term" value="C:endoplasmic reticulum membrane"/>
    <property type="evidence" value="ECO:0007669"/>
    <property type="project" value="TreeGrafter"/>
</dbReference>
<sequence length="285" mass="33577">MKYLRFADSVFNNYFDVKPDVRSKDWFLVDNAGSMLFMAFSYLFVALTGPKIMRAFKPFDLRRPIMIYNMLMVAINSCVVYLCAVGGWFTHYKLLCQPVGSADDPRSYQIVYATYIMMVTKYMELLDTVFFILRKKERQLSVLHIYHHFIVVPMCWGCIRYLPDGHSNFALFVNAFIHVVMYAYYLLSQMGPSVQKYLWWKRYLTKMQLTQFAVVILHSLWLYHPSCTYPRVMQTFNAFNCVIFATLFLNFYRKNYTAKNNMEIIEESSNKLGNMCISPGSVKQD</sequence>
<dbReference type="EMBL" id="CADEPI010000144">
    <property type="protein sequence ID" value="CAB3377399.1"/>
    <property type="molecule type" value="Genomic_DNA"/>
</dbReference>
<keyword evidence="8 10" id="KW-0472">Membrane</keyword>
<dbReference type="PANTHER" id="PTHR11157:SF69">
    <property type="entry name" value="ELONGATION OF VERY LONG CHAIN FATTY ACIDS PROTEIN 7"/>
    <property type="match status" value="1"/>
</dbReference>
<dbReference type="GO" id="GO:0030148">
    <property type="term" value="P:sphingolipid biosynthetic process"/>
    <property type="evidence" value="ECO:0007669"/>
    <property type="project" value="TreeGrafter"/>
</dbReference>
<protein>
    <recommendedName>
        <fullName evidence="10">Elongation of very long chain fatty acids protein</fullName>
        <ecNumber evidence="10">2.3.1.199</ecNumber>
    </recommendedName>
    <alternativeName>
        <fullName evidence="10">Very-long-chain 3-oxoacyl-CoA synthase</fullName>
    </alternativeName>
</protein>
<evidence type="ECO:0000256" key="2">
    <source>
        <dbReference type="ARBA" id="ARBA00022516"/>
    </source>
</evidence>
<feature type="transmembrane region" description="Helical" evidence="10">
    <location>
        <begin position="236"/>
        <end position="252"/>
    </location>
</feature>
<evidence type="ECO:0000256" key="6">
    <source>
        <dbReference type="ARBA" id="ARBA00022989"/>
    </source>
</evidence>
<dbReference type="GO" id="GO:0034625">
    <property type="term" value="P:fatty acid elongation, monounsaturated fatty acid"/>
    <property type="evidence" value="ECO:0007669"/>
    <property type="project" value="TreeGrafter"/>
</dbReference>
<comment type="subcellular location">
    <subcellularLocation>
        <location evidence="1">Membrane</location>
        <topology evidence="1">Multi-pass membrane protein</topology>
    </subcellularLocation>
</comment>
<keyword evidence="7 10" id="KW-0443">Lipid metabolism</keyword>
<keyword evidence="2 10" id="KW-0444">Lipid biosynthesis</keyword>
<evidence type="ECO:0000313" key="11">
    <source>
        <dbReference type="EMBL" id="CAB3377399.1"/>
    </source>
</evidence>
<accession>A0A8S1DAP1</accession>
<evidence type="ECO:0000313" key="12">
    <source>
        <dbReference type="Proteomes" id="UP000494165"/>
    </source>
</evidence>
<evidence type="ECO:0000256" key="3">
    <source>
        <dbReference type="ARBA" id="ARBA00022679"/>
    </source>
</evidence>
<organism evidence="11 12">
    <name type="scientific">Cloeon dipterum</name>
    <dbReference type="NCBI Taxonomy" id="197152"/>
    <lineage>
        <taxon>Eukaryota</taxon>
        <taxon>Metazoa</taxon>
        <taxon>Ecdysozoa</taxon>
        <taxon>Arthropoda</taxon>
        <taxon>Hexapoda</taxon>
        <taxon>Insecta</taxon>
        <taxon>Pterygota</taxon>
        <taxon>Palaeoptera</taxon>
        <taxon>Ephemeroptera</taxon>
        <taxon>Pisciforma</taxon>
        <taxon>Baetidae</taxon>
        <taxon>Cloeon</taxon>
    </lineage>
</organism>
<evidence type="ECO:0000256" key="7">
    <source>
        <dbReference type="ARBA" id="ARBA00023098"/>
    </source>
</evidence>
<evidence type="ECO:0000256" key="10">
    <source>
        <dbReference type="RuleBase" id="RU361115"/>
    </source>
</evidence>
<evidence type="ECO:0000256" key="4">
    <source>
        <dbReference type="ARBA" id="ARBA00022692"/>
    </source>
</evidence>
<reference evidence="11 12" key="1">
    <citation type="submission" date="2020-04" db="EMBL/GenBank/DDBJ databases">
        <authorList>
            <person name="Alioto T."/>
            <person name="Alioto T."/>
            <person name="Gomez Garrido J."/>
        </authorList>
    </citation>
    <scope>NUCLEOTIDE SEQUENCE [LARGE SCALE GENOMIC DNA]</scope>
</reference>
<keyword evidence="4 10" id="KW-0812">Transmembrane</keyword>
<feature type="transmembrane region" description="Helical" evidence="10">
    <location>
        <begin position="207"/>
        <end position="224"/>
    </location>
</feature>
<dbReference type="GO" id="GO:0009922">
    <property type="term" value="F:fatty acid elongase activity"/>
    <property type="evidence" value="ECO:0007669"/>
    <property type="project" value="UniProtKB-EC"/>
</dbReference>
<dbReference type="AlphaFoldDB" id="A0A8S1DAP1"/>
<dbReference type="GO" id="GO:0034626">
    <property type="term" value="P:fatty acid elongation, polyunsaturated fatty acid"/>
    <property type="evidence" value="ECO:0007669"/>
    <property type="project" value="TreeGrafter"/>
</dbReference>
<evidence type="ECO:0000256" key="9">
    <source>
        <dbReference type="ARBA" id="ARBA00023160"/>
    </source>
</evidence>
<comment type="similarity">
    <text evidence="10">Belongs to the ELO family.</text>
</comment>
<dbReference type="GO" id="GO:0042761">
    <property type="term" value="P:very long-chain fatty acid biosynthetic process"/>
    <property type="evidence" value="ECO:0007669"/>
    <property type="project" value="TreeGrafter"/>
</dbReference>
<feature type="transmembrane region" description="Helical" evidence="10">
    <location>
        <begin position="145"/>
        <end position="163"/>
    </location>
</feature>
<keyword evidence="6 10" id="KW-1133">Transmembrane helix</keyword>
<name>A0A8S1DAP1_9INSE</name>
<feature type="transmembrane region" description="Helical" evidence="10">
    <location>
        <begin position="169"/>
        <end position="187"/>
    </location>
</feature>
<dbReference type="Pfam" id="PF01151">
    <property type="entry name" value="ELO"/>
    <property type="match status" value="1"/>
</dbReference>
<evidence type="ECO:0000256" key="5">
    <source>
        <dbReference type="ARBA" id="ARBA00022832"/>
    </source>
</evidence>
<gene>
    <name evidence="11" type="ORF">CLODIP_2_CD13968</name>
</gene>
<dbReference type="InterPro" id="IPR002076">
    <property type="entry name" value="ELO_fam"/>
</dbReference>
<comment type="catalytic activity">
    <reaction evidence="10">
        <text>a very-long-chain acyl-CoA + malonyl-CoA + H(+) = a very-long-chain 3-oxoacyl-CoA + CO2 + CoA</text>
        <dbReference type="Rhea" id="RHEA:32727"/>
        <dbReference type="ChEBI" id="CHEBI:15378"/>
        <dbReference type="ChEBI" id="CHEBI:16526"/>
        <dbReference type="ChEBI" id="CHEBI:57287"/>
        <dbReference type="ChEBI" id="CHEBI:57384"/>
        <dbReference type="ChEBI" id="CHEBI:90725"/>
        <dbReference type="ChEBI" id="CHEBI:90736"/>
        <dbReference type="EC" id="2.3.1.199"/>
    </reaction>
</comment>
<keyword evidence="9 10" id="KW-0275">Fatty acid biosynthesis</keyword>